<dbReference type="AlphaFoldDB" id="A0A875S047"/>
<evidence type="ECO:0000256" key="2">
    <source>
        <dbReference type="SAM" id="Phobius"/>
    </source>
</evidence>
<evidence type="ECO:0000313" key="3">
    <source>
        <dbReference type="EMBL" id="QPG73685.1"/>
    </source>
</evidence>
<evidence type="ECO:0000256" key="1">
    <source>
        <dbReference type="SAM" id="MobiDB-lite"/>
    </source>
</evidence>
<keyword evidence="2" id="KW-0472">Membrane</keyword>
<keyword evidence="2" id="KW-1133">Transmembrane helix</keyword>
<name>A0A875S047_EENNA</name>
<dbReference type="GeneID" id="62194399"/>
<dbReference type="Proteomes" id="UP000662931">
    <property type="component" value="Chromosome 1"/>
</dbReference>
<feature type="transmembrane region" description="Helical" evidence="2">
    <location>
        <begin position="6"/>
        <end position="27"/>
    </location>
</feature>
<gene>
    <name evidence="3" type="ORF">FOA43_000998</name>
</gene>
<dbReference type="RefSeq" id="XP_038777250.1">
    <property type="nucleotide sequence ID" value="XM_038921322.1"/>
</dbReference>
<organism evidence="3 4">
    <name type="scientific">Eeniella nana</name>
    <name type="common">Yeast</name>
    <name type="synonym">Brettanomyces nanus</name>
    <dbReference type="NCBI Taxonomy" id="13502"/>
    <lineage>
        <taxon>Eukaryota</taxon>
        <taxon>Fungi</taxon>
        <taxon>Dikarya</taxon>
        <taxon>Ascomycota</taxon>
        <taxon>Saccharomycotina</taxon>
        <taxon>Pichiomycetes</taxon>
        <taxon>Pichiales</taxon>
        <taxon>Pichiaceae</taxon>
        <taxon>Brettanomyces</taxon>
    </lineage>
</organism>
<dbReference type="EMBL" id="CP064812">
    <property type="protein sequence ID" value="QPG73685.1"/>
    <property type="molecule type" value="Genomic_DNA"/>
</dbReference>
<evidence type="ECO:0000313" key="4">
    <source>
        <dbReference type="Proteomes" id="UP000662931"/>
    </source>
</evidence>
<proteinExistence type="predicted"/>
<feature type="compositionally biased region" description="Pro residues" evidence="1">
    <location>
        <begin position="145"/>
        <end position="156"/>
    </location>
</feature>
<reference evidence="3" key="1">
    <citation type="submission" date="2020-10" db="EMBL/GenBank/DDBJ databases">
        <authorList>
            <person name="Roach M.J.R."/>
        </authorList>
    </citation>
    <scope>NUCLEOTIDE SEQUENCE</scope>
    <source>
        <strain evidence="3">CBS 1945</strain>
    </source>
</reference>
<sequence>MDNTYEGKLMIVALVLILCAIALFYIYKVTVRRRLRSLQSTTAFSNRVPSIELNNYSYREPESGPFSSSTNQITSLPLYTETPDPIQDAGYYKQDGTFVSSQDINKNQGKEQSSVTVSYTEQSQQLSEPPPFEPPAYNQADYHPPRTPPPSFHFRF</sequence>
<accession>A0A875S047</accession>
<dbReference type="KEGG" id="bnn:FOA43_000998"/>
<feature type="compositionally biased region" description="Polar residues" evidence="1">
    <location>
        <begin position="65"/>
        <end position="77"/>
    </location>
</feature>
<dbReference type="InterPro" id="IPR020999">
    <property type="entry name" value="Chitin_synth_reg_RCR"/>
</dbReference>
<feature type="compositionally biased region" description="Polar residues" evidence="1">
    <location>
        <begin position="97"/>
        <end position="127"/>
    </location>
</feature>
<keyword evidence="2" id="KW-0812">Transmembrane</keyword>
<protein>
    <submittedName>
        <fullName evidence="3">Uncharacterized protein</fullName>
    </submittedName>
</protein>
<keyword evidence="4" id="KW-1185">Reference proteome</keyword>
<feature type="region of interest" description="Disordered" evidence="1">
    <location>
        <begin position="59"/>
        <end position="156"/>
    </location>
</feature>
<dbReference type="Pfam" id="PF12273">
    <property type="entry name" value="RCR"/>
    <property type="match status" value="1"/>
</dbReference>